<dbReference type="EMBL" id="JASNQZ010000012">
    <property type="protein sequence ID" value="KAL0949542.1"/>
    <property type="molecule type" value="Genomic_DNA"/>
</dbReference>
<comment type="caution">
    <text evidence="2">The sequence shown here is derived from an EMBL/GenBank/DDBJ whole genome shotgun (WGS) entry which is preliminary data.</text>
</comment>
<gene>
    <name evidence="2" type="ORF">HGRIS_009591</name>
</gene>
<reference evidence="3" key="1">
    <citation type="submission" date="2024-06" db="EMBL/GenBank/DDBJ databases">
        <title>Multi-omics analyses provide insights into the biosynthesis of the anticancer antibiotic pleurotin in Hohenbuehelia grisea.</title>
        <authorList>
            <person name="Weaver J.A."/>
            <person name="Alberti F."/>
        </authorList>
    </citation>
    <scope>NUCLEOTIDE SEQUENCE [LARGE SCALE GENOMIC DNA]</scope>
    <source>
        <strain evidence="3">T-177</strain>
    </source>
</reference>
<evidence type="ECO:0000313" key="2">
    <source>
        <dbReference type="EMBL" id="KAL0949542.1"/>
    </source>
</evidence>
<feature type="coiled-coil region" evidence="1">
    <location>
        <begin position="47"/>
        <end position="81"/>
    </location>
</feature>
<accession>A0ABR3J1U7</accession>
<dbReference type="Proteomes" id="UP001556367">
    <property type="component" value="Unassembled WGS sequence"/>
</dbReference>
<evidence type="ECO:0000313" key="3">
    <source>
        <dbReference type="Proteomes" id="UP001556367"/>
    </source>
</evidence>
<keyword evidence="1" id="KW-0175">Coiled coil</keyword>
<name>A0ABR3J1U7_9AGAR</name>
<protein>
    <submittedName>
        <fullName evidence="2">Uncharacterized protein</fullName>
    </submittedName>
</protein>
<sequence length="183" mass="21169">MFSASLRSPIVAAANASRRAKALNCVYQTTRGVRKRPWAGGWHVDPLVRDERLLKKLEDQLARVKKKIAREEEDDERLAKQHQFFDESSSDMSDETMLQTQNDYFWNEVITARDRELLAEHDIHSLAKLFEIGTATDEAMSMPSPPRLEELDRGVQVAYGIYTSIPSKIADAQRRKHHKSMWW</sequence>
<proteinExistence type="predicted"/>
<organism evidence="2 3">
    <name type="scientific">Hohenbuehelia grisea</name>
    <dbReference type="NCBI Taxonomy" id="104357"/>
    <lineage>
        <taxon>Eukaryota</taxon>
        <taxon>Fungi</taxon>
        <taxon>Dikarya</taxon>
        <taxon>Basidiomycota</taxon>
        <taxon>Agaricomycotina</taxon>
        <taxon>Agaricomycetes</taxon>
        <taxon>Agaricomycetidae</taxon>
        <taxon>Agaricales</taxon>
        <taxon>Pleurotineae</taxon>
        <taxon>Pleurotaceae</taxon>
        <taxon>Hohenbuehelia</taxon>
    </lineage>
</organism>
<evidence type="ECO:0000256" key="1">
    <source>
        <dbReference type="SAM" id="Coils"/>
    </source>
</evidence>
<keyword evidence="3" id="KW-1185">Reference proteome</keyword>